<dbReference type="KEGG" id="spon:HME9304_03088"/>
<gene>
    <name evidence="3" type="ORF">HME9304_03088</name>
</gene>
<dbReference type="InterPro" id="IPR022742">
    <property type="entry name" value="Hydrolase_4"/>
</dbReference>
<evidence type="ECO:0000313" key="3">
    <source>
        <dbReference type="EMBL" id="AWX46056.1"/>
    </source>
</evidence>
<dbReference type="Proteomes" id="UP000248536">
    <property type="component" value="Chromosome"/>
</dbReference>
<feature type="domain" description="Serine aminopeptidase S33" evidence="2">
    <location>
        <begin position="188"/>
        <end position="252"/>
    </location>
</feature>
<name>A0A2Z4LW58_9FLAO</name>
<dbReference type="SUPFAM" id="SSF53474">
    <property type="entry name" value="alpha/beta-Hydrolases"/>
    <property type="match status" value="1"/>
</dbReference>
<organism evidence="3 4">
    <name type="scientific">Flagellimonas maritima</name>
    <dbReference type="NCBI Taxonomy" id="1383885"/>
    <lineage>
        <taxon>Bacteria</taxon>
        <taxon>Pseudomonadati</taxon>
        <taxon>Bacteroidota</taxon>
        <taxon>Flavobacteriia</taxon>
        <taxon>Flavobacteriales</taxon>
        <taxon>Flavobacteriaceae</taxon>
        <taxon>Flagellimonas</taxon>
    </lineage>
</organism>
<dbReference type="AlphaFoldDB" id="A0A2Z4LW58"/>
<reference evidence="3 4" key="1">
    <citation type="submission" date="2018-06" db="EMBL/GenBank/DDBJ databases">
        <title>Spongiibacterium sp. HME9304 Genome sequencing and assembly.</title>
        <authorList>
            <person name="Kang H."/>
            <person name="Kim H."/>
            <person name="Joh K."/>
        </authorList>
    </citation>
    <scope>NUCLEOTIDE SEQUENCE [LARGE SCALE GENOMIC DNA]</scope>
    <source>
        <strain evidence="3 4">HME9304</strain>
    </source>
</reference>
<accession>A0A2Z4LW58</accession>
<dbReference type="InterPro" id="IPR029058">
    <property type="entry name" value="AB_hydrolase_fold"/>
</dbReference>
<keyword evidence="1" id="KW-1133">Transmembrane helix</keyword>
<dbReference type="PANTHER" id="PTHR12277:SF81">
    <property type="entry name" value="PROTEIN ABHD13"/>
    <property type="match status" value="1"/>
</dbReference>
<dbReference type="EMBL" id="CP030104">
    <property type="protein sequence ID" value="AWX46056.1"/>
    <property type="molecule type" value="Genomic_DNA"/>
</dbReference>
<proteinExistence type="predicted"/>
<feature type="domain" description="Serine aminopeptidase S33" evidence="2">
    <location>
        <begin position="70"/>
        <end position="175"/>
    </location>
</feature>
<dbReference type="PANTHER" id="PTHR12277">
    <property type="entry name" value="ALPHA/BETA HYDROLASE DOMAIN-CONTAINING PROTEIN"/>
    <property type="match status" value="1"/>
</dbReference>
<evidence type="ECO:0000259" key="2">
    <source>
        <dbReference type="Pfam" id="PF12146"/>
    </source>
</evidence>
<dbReference type="Pfam" id="PF12146">
    <property type="entry name" value="Hydrolase_4"/>
    <property type="match status" value="2"/>
</dbReference>
<feature type="transmembrane region" description="Helical" evidence="1">
    <location>
        <begin position="7"/>
        <end position="25"/>
    </location>
</feature>
<keyword evidence="1" id="KW-0812">Transmembrane</keyword>
<protein>
    <submittedName>
        <fullName evidence="3">Monoacylglycerol lipase ABHD12</fullName>
    </submittedName>
</protein>
<evidence type="ECO:0000313" key="4">
    <source>
        <dbReference type="Proteomes" id="UP000248536"/>
    </source>
</evidence>
<evidence type="ECO:0000256" key="1">
    <source>
        <dbReference type="SAM" id="Phobius"/>
    </source>
</evidence>
<dbReference type="OrthoDB" id="9777090at2"/>
<dbReference type="Gene3D" id="3.40.50.1820">
    <property type="entry name" value="alpha/beta hydrolase"/>
    <property type="match status" value="1"/>
</dbReference>
<sequence length="265" mass="30537">MQKLKRFGLSILILFFSIVLMIYFLQERLIFLPSQLPADYEYSFSQDFEEVFLNNEDGAKLNAVHFKVEEPKGLILYFHGNAGDLSRWGYIASGFTELGYDVLVMDYRTYGKSTGVLSEKGLYGDAQLFYNYAMKRYNESEIIVYGRSLGATIASHLASKNEPSKLILETPFYNLLDVAQDRFPILPLKHLLKYKMTSNEYVQDVKAPIRIFHGTADKVVSYDSGKKLFEAIPHSDKKLYTIEDGNHNNLIEFENFRKGIQKELQ</sequence>
<keyword evidence="1" id="KW-0472">Membrane</keyword>
<keyword evidence="4" id="KW-1185">Reference proteome</keyword>